<accession>A0A0B6ZR11</accession>
<sequence length="186" mass="19368">MKTLRLMSFALIVLCSTYVATALRAVCLVQPNPGSSQPVTGVVKLEQACTTERLTINVKLSGFNTINATAGDPRLKHGFHVHEKGNLTGGCDSTLGHYNPFGVNHGGPDDAVRHVGDFGNIEQTPEGTVDVTITDRVASLFGTTTIIGRGLVVHSGEDDLGKGGQPSSLTTGNAGPRLGCCVITLA</sequence>
<dbReference type="InterPro" id="IPR018152">
    <property type="entry name" value="SOD_Cu/Zn_BS"/>
</dbReference>
<keyword evidence="3 9" id="KW-0862">Zinc</keyword>
<protein>
    <recommendedName>
        <fullName evidence="9">Superoxide dismutase [Cu-Zn]</fullName>
        <ecNumber evidence="9">1.15.1.1</ecNumber>
    </recommendedName>
</protein>
<dbReference type="CDD" id="cd00305">
    <property type="entry name" value="Cu-Zn_Superoxide_Dismutase"/>
    <property type="match status" value="1"/>
</dbReference>
<dbReference type="PANTHER" id="PTHR10003">
    <property type="entry name" value="SUPEROXIDE DISMUTASE CU-ZN -RELATED"/>
    <property type="match status" value="1"/>
</dbReference>
<dbReference type="GO" id="GO:0005507">
    <property type="term" value="F:copper ion binding"/>
    <property type="evidence" value="ECO:0007669"/>
    <property type="project" value="InterPro"/>
</dbReference>
<dbReference type="SUPFAM" id="SSF49329">
    <property type="entry name" value="Cu,Zn superoxide dismutase-like"/>
    <property type="match status" value="1"/>
</dbReference>
<keyword evidence="6 9" id="KW-0186">Copper</keyword>
<evidence type="ECO:0000256" key="2">
    <source>
        <dbReference type="ARBA" id="ARBA00022723"/>
    </source>
</evidence>
<evidence type="ECO:0000256" key="1">
    <source>
        <dbReference type="ARBA" id="ARBA00010457"/>
    </source>
</evidence>
<evidence type="ECO:0000256" key="6">
    <source>
        <dbReference type="ARBA" id="ARBA00023008"/>
    </source>
</evidence>
<dbReference type="AlphaFoldDB" id="A0A0B6ZR11"/>
<evidence type="ECO:0000256" key="7">
    <source>
        <dbReference type="ARBA" id="ARBA00023157"/>
    </source>
</evidence>
<evidence type="ECO:0000256" key="3">
    <source>
        <dbReference type="ARBA" id="ARBA00022833"/>
    </source>
</evidence>
<evidence type="ECO:0000256" key="10">
    <source>
        <dbReference type="SAM" id="SignalP"/>
    </source>
</evidence>
<name>A0A0B6ZR11_9EUPU</name>
<dbReference type="Pfam" id="PF00080">
    <property type="entry name" value="Sod_Cu"/>
    <property type="match status" value="1"/>
</dbReference>
<dbReference type="PRINTS" id="PR00068">
    <property type="entry name" value="CUZNDISMTASE"/>
</dbReference>
<reference evidence="12" key="1">
    <citation type="submission" date="2014-12" db="EMBL/GenBank/DDBJ databases">
        <title>Insight into the proteome of Arion vulgaris.</title>
        <authorList>
            <person name="Aradska J."/>
            <person name="Bulat T."/>
            <person name="Smidak R."/>
            <person name="Sarate P."/>
            <person name="Gangsoo J."/>
            <person name="Sialana F."/>
            <person name="Bilban M."/>
            <person name="Lubec G."/>
        </authorList>
    </citation>
    <scope>NUCLEOTIDE SEQUENCE</scope>
    <source>
        <tissue evidence="12">Skin</tissue>
    </source>
</reference>
<comment type="function">
    <text evidence="9">Destroys radicals which are normally produced within the cells and which are toxic to biological systems.</text>
</comment>
<feature type="signal peptide" evidence="10">
    <location>
        <begin position="1"/>
        <end position="22"/>
    </location>
</feature>
<evidence type="ECO:0000256" key="9">
    <source>
        <dbReference type="RuleBase" id="RU000393"/>
    </source>
</evidence>
<dbReference type="EMBL" id="HACG01023411">
    <property type="protein sequence ID" value="CEK70276.1"/>
    <property type="molecule type" value="Transcribed_RNA"/>
</dbReference>
<feature type="domain" description="Superoxide dismutase copper/zinc binding" evidence="11">
    <location>
        <begin position="39"/>
        <end position="183"/>
    </location>
</feature>
<gene>
    <name evidence="12" type="primary">ORF73513</name>
</gene>
<dbReference type="Gene3D" id="2.60.40.200">
    <property type="entry name" value="Superoxide dismutase, copper/zinc binding domain"/>
    <property type="match status" value="1"/>
</dbReference>
<keyword evidence="7" id="KW-1015">Disulfide bond</keyword>
<evidence type="ECO:0000313" key="12">
    <source>
        <dbReference type="EMBL" id="CEK70276.1"/>
    </source>
</evidence>
<evidence type="ECO:0000259" key="11">
    <source>
        <dbReference type="Pfam" id="PF00080"/>
    </source>
</evidence>
<dbReference type="PROSITE" id="PS00332">
    <property type="entry name" value="SOD_CU_ZN_2"/>
    <property type="match status" value="1"/>
</dbReference>
<comment type="cofactor">
    <cofactor evidence="9">
        <name>Cu cation</name>
        <dbReference type="ChEBI" id="CHEBI:23378"/>
    </cofactor>
    <text evidence="9">Binds 1 copper ion per subunit.</text>
</comment>
<dbReference type="EC" id="1.15.1.1" evidence="9"/>
<comment type="cofactor">
    <cofactor evidence="9">
        <name>Zn(2+)</name>
        <dbReference type="ChEBI" id="CHEBI:29105"/>
    </cofactor>
    <text evidence="9">Binds 1 zinc ion per subunit.</text>
</comment>
<dbReference type="FunFam" id="2.60.40.200:FF:000003">
    <property type="entry name" value="Superoxide dismutase [Cu-Zn], chloroplastic"/>
    <property type="match status" value="1"/>
</dbReference>
<dbReference type="InterPro" id="IPR001424">
    <property type="entry name" value="SOD_Cu_Zn_dom"/>
</dbReference>
<comment type="catalytic activity">
    <reaction evidence="8 9">
        <text>2 superoxide + 2 H(+) = H2O2 + O2</text>
        <dbReference type="Rhea" id="RHEA:20696"/>
        <dbReference type="ChEBI" id="CHEBI:15378"/>
        <dbReference type="ChEBI" id="CHEBI:15379"/>
        <dbReference type="ChEBI" id="CHEBI:16240"/>
        <dbReference type="ChEBI" id="CHEBI:18421"/>
        <dbReference type="EC" id="1.15.1.1"/>
    </reaction>
</comment>
<dbReference type="InterPro" id="IPR024134">
    <property type="entry name" value="SOD_Cu/Zn_/chaperone"/>
</dbReference>
<organism evidence="12">
    <name type="scientific">Arion vulgaris</name>
    <dbReference type="NCBI Taxonomy" id="1028688"/>
    <lineage>
        <taxon>Eukaryota</taxon>
        <taxon>Metazoa</taxon>
        <taxon>Spiralia</taxon>
        <taxon>Lophotrochozoa</taxon>
        <taxon>Mollusca</taxon>
        <taxon>Gastropoda</taxon>
        <taxon>Heterobranchia</taxon>
        <taxon>Euthyneura</taxon>
        <taxon>Panpulmonata</taxon>
        <taxon>Eupulmonata</taxon>
        <taxon>Stylommatophora</taxon>
        <taxon>Helicina</taxon>
        <taxon>Arionoidea</taxon>
        <taxon>Arionidae</taxon>
        <taxon>Arion</taxon>
    </lineage>
</organism>
<dbReference type="InterPro" id="IPR036423">
    <property type="entry name" value="SOD-like_Cu/Zn_dom_sf"/>
</dbReference>
<evidence type="ECO:0000256" key="5">
    <source>
        <dbReference type="ARBA" id="ARBA00023002"/>
    </source>
</evidence>
<keyword evidence="10" id="KW-0732">Signal</keyword>
<evidence type="ECO:0000256" key="4">
    <source>
        <dbReference type="ARBA" id="ARBA00022862"/>
    </source>
</evidence>
<comment type="similarity">
    <text evidence="1 9">Belongs to the Cu-Zn superoxide dismutase family.</text>
</comment>
<dbReference type="GO" id="GO:0004784">
    <property type="term" value="F:superoxide dismutase activity"/>
    <property type="evidence" value="ECO:0007669"/>
    <property type="project" value="UniProtKB-EC"/>
</dbReference>
<proteinExistence type="inferred from homology"/>
<evidence type="ECO:0000256" key="8">
    <source>
        <dbReference type="ARBA" id="ARBA00049204"/>
    </source>
</evidence>
<keyword evidence="2 9" id="KW-0479">Metal-binding</keyword>
<keyword evidence="4" id="KW-0049">Antioxidant</keyword>
<feature type="chain" id="PRO_5002123906" description="Superoxide dismutase [Cu-Zn]" evidence="10">
    <location>
        <begin position="23"/>
        <end position="186"/>
    </location>
</feature>
<keyword evidence="5 9" id="KW-0560">Oxidoreductase</keyword>